<comment type="caution">
    <text evidence="1">The sequence shown here is derived from an EMBL/GenBank/DDBJ whole genome shotgun (WGS) entry which is preliminary data.</text>
</comment>
<evidence type="ECO:0000313" key="2">
    <source>
        <dbReference type="Proteomes" id="UP001055879"/>
    </source>
</evidence>
<dbReference type="Proteomes" id="UP001055879">
    <property type="component" value="Linkage Group LG01"/>
</dbReference>
<sequence>MGKKTRKTSKFKTLDTNKSVSNNIRPKKRCLSILKEALNNSAENPNNIVFPEEPATQARVDEDDDVAGFSESGRDSFRAAEGNFSSKPEWNNLSECAKKGMHVKPKMGDALLFWSMRPDATFDPRAFGLTSFALGFALCAEVFCGLRRLCLNCNRNSLGFGLRNNGRLDRSFLSWEGSSIIDDIEGMREGEDETIEVEEFMIISQHDDKSRVGASDDVDDNLGGGGRRPGVVD</sequence>
<gene>
    <name evidence="1" type="ORF">L6452_02665</name>
</gene>
<reference evidence="1 2" key="2">
    <citation type="journal article" date="2022" name="Mol. Ecol. Resour.">
        <title>The genomes of chicory, endive, great burdock and yacon provide insights into Asteraceae paleo-polyploidization history and plant inulin production.</title>
        <authorList>
            <person name="Fan W."/>
            <person name="Wang S."/>
            <person name="Wang H."/>
            <person name="Wang A."/>
            <person name="Jiang F."/>
            <person name="Liu H."/>
            <person name="Zhao H."/>
            <person name="Xu D."/>
            <person name="Zhang Y."/>
        </authorList>
    </citation>
    <scope>NUCLEOTIDE SEQUENCE [LARGE SCALE GENOMIC DNA]</scope>
    <source>
        <strain evidence="2">cv. Niubang</strain>
    </source>
</reference>
<organism evidence="1 2">
    <name type="scientific">Arctium lappa</name>
    <name type="common">Greater burdock</name>
    <name type="synonym">Lappa major</name>
    <dbReference type="NCBI Taxonomy" id="4217"/>
    <lineage>
        <taxon>Eukaryota</taxon>
        <taxon>Viridiplantae</taxon>
        <taxon>Streptophyta</taxon>
        <taxon>Embryophyta</taxon>
        <taxon>Tracheophyta</taxon>
        <taxon>Spermatophyta</taxon>
        <taxon>Magnoliopsida</taxon>
        <taxon>eudicotyledons</taxon>
        <taxon>Gunneridae</taxon>
        <taxon>Pentapetalae</taxon>
        <taxon>asterids</taxon>
        <taxon>campanulids</taxon>
        <taxon>Asterales</taxon>
        <taxon>Asteraceae</taxon>
        <taxon>Carduoideae</taxon>
        <taxon>Cardueae</taxon>
        <taxon>Arctiinae</taxon>
        <taxon>Arctium</taxon>
    </lineage>
</organism>
<reference evidence="2" key="1">
    <citation type="journal article" date="2022" name="Mol. Ecol. Resour.">
        <title>The genomes of chicory, endive, great burdock and yacon provide insights into Asteraceae palaeo-polyploidization history and plant inulin production.</title>
        <authorList>
            <person name="Fan W."/>
            <person name="Wang S."/>
            <person name="Wang H."/>
            <person name="Wang A."/>
            <person name="Jiang F."/>
            <person name="Liu H."/>
            <person name="Zhao H."/>
            <person name="Xu D."/>
            <person name="Zhang Y."/>
        </authorList>
    </citation>
    <scope>NUCLEOTIDE SEQUENCE [LARGE SCALE GENOMIC DNA]</scope>
    <source>
        <strain evidence="2">cv. Niubang</strain>
    </source>
</reference>
<accession>A0ACB9FKW4</accession>
<dbReference type="EMBL" id="CM042047">
    <property type="protein sequence ID" value="KAI3771500.1"/>
    <property type="molecule type" value="Genomic_DNA"/>
</dbReference>
<proteinExistence type="predicted"/>
<keyword evidence="2" id="KW-1185">Reference proteome</keyword>
<name>A0ACB9FKW4_ARCLA</name>
<evidence type="ECO:0000313" key="1">
    <source>
        <dbReference type="EMBL" id="KAI3771500.1"/>
    </source>
</evidence>
<protein>
    <submittedName>
        <fullName evidence="1">Uncharacterized protein</fullName>
    </submittedName>
</protein>